<reference evidence="1" key="1">
    <citation type="submission" date="2023-04" db="EMBL/GenBank/DDBJ databases">
        <authorList>
            <person name="Vijverberg K."/>
            <person name="Xiong W."/>
            <person name="Schranz E."/>
        </authorList>
    </citation>
    <scope>NUCLEOTIDE SEQUENCE</scope>
</reference>
<sequence length="222" mass="24678">MTSFLRKFARRKILNLKLHQKYSLKRSCMAKHSTRDDNYDQLNINALFESLFAVSDSALIDASFDDFLARDPLVNALPFIMHPSGLSLRTSQSRFSLCLIPKAYSVLQLPVRFLTGSCLSSLSANGGVPGSRLRSLHLHRITMKDKTALSEALLASLSVCHSLVELTFVGMMDSVLSSFSGGRPDLVETWVCKEFVVNCPKITTLVLQACELFPSEAFKLVK</sequence>
<dbReference type="EMBL" id="OX465084">
    <property type="protein sequence ID" value="CAI9297264.1"/>
    <property type="molecule type" value="Genomic_DNA"/>
</dbReference>
<evidence type="ECO:0000313" key="2">
    <source>
        <dbReference type="Proteomes" id="UP001177003"/>
    </source>
</evidence>
<dbReference type="Proteomes" id="UP001177003">
    <property type="component" value="Chromosome 8"/>
</dbReference>
<keyword evidence="2" id="KW-1185">Reference proteome</keyword>
<organism evidence="1 2">
    <name type="scientific">Lactuca saligna</name>
    <name type="common">Willowleaf lettuce</name>
    <dbReference type="NCBI Taxonomy" id="75948"/>
    <lineage>
        <taxon>Eukaryota</taxon>
        <taxon>Viridiplantae</taxon>
        <taxon>Streptophyta</taxon>
        <taxon>Embryophyta</taxon>
        <taxon>Tracheophyta</taxon>
        <taxon>Spermatophyta</taxon>
        <taxon>Magnoliopsida</taxon>
        <taxon>eudicotyledons</taxon>
        <taxon>Gunneridae</taxon>
        <taxon>Pentapetalae</taxon>
        <taxon>asterids</taxon>
        <taxon>campanulids</taxon>
        <taxon>Asterales</taxon>
        <taxon>Asteraceae</taxon>
        <taxon>Cichorioideae</taxon>
        <taxon>Cichorieae</taxon>
        <taxon>Lactucinae</taxon>
        <taxon>Lactuca</taxon>
    </lineage>
</organism>
<gene>
    <name evidence="1" type="ORF">LSALG_LOCUS36090</name>
</gene>
<name>A0AA36EIG6_LACSI</name>
<dbReference type="AlphaFoldDB" id="A0AA36EIG6"/>
<evidence type="ECO:0000313" key="1">
    <source>
        <dbReference type="EMBL" id="CAI9297264.1"/>
    </source>
</evidence>
<accession>A0AA36EIG6</accession>
<protein>
    <submittedName>
        <fullName evidence="1">Uncharacterized protein</fullName>
    </submittedName>
</protein>
<proteinExistence type="predicted"/>